<dbReference type="OrthoDB" id="9802676at2"/>
<accession>A0A1H1LF30</accession>
<dbReference type="PROSITE" id="PS51747">
    <property type="entry name" value="CYT_DCMP_DEAMINASES_2"/>
    <property type="match status" value="1"/>
</dbReference>
<evidence type="ECO:0000313" key="2">
    <source>
        <dbReference type="EMBL" id="SDR73103.1"/>
    </source>
</evidence>
<evidence type="ECO:0000313" key="3">
    <source>
        <dbReference type="Proteomes" id="UP000182237"/>
    </source>
</evidence>
<dbReference type="PANTHER" id="PTHR11079">
    <property type="entry name" value="CYTOSINE DEAMINASE FAMILY MEMBER"/>
    <property type="match status" value="1"/>
</dbReference>
<dbReference type="eggNOG" id="COG0590">
    <property type="taxonomic scope" value="Bacteria"/>
</dbReference>
<dbReference type="RefSeq" id="WP_019193442.1">
    <property type="nucleotide sequence ID" value="NZ_LT629765.1"/>
</dbReference>
<reference evidence="2 3" key="1">
    <citation type="submission" date="2016-10" db="EMBL/GenBank/DDBJ databases">
        <authorList>
            <person name="de Groot N.N."/>
        </authorList>
    </citation>
    <scope>NUCLEOTIDE SEQUENCE [LARGE SCALE GENOMIC DNA]</scope>
    <source>
        <strain evidence="2 3">DSM 45434</strain>
    </source>
</reference>
<name>A0A1H1LF30_9CORY</name>
<sequence length="155" mass="16689">MTDYLEDVLTQAVAAALAHVESGGIPFVGVVVDGDRVISEFGVNRVHETGDPTAHAEIVAIRDALTVSGRSHLRGATLLATGEPCGMCYRYALDAGITDIRVAVTRDEVAALGFDYRSSYPAFGITDTIRETHMRPLRAPGDTDPFTRFLTLHSI</sequence>
<evidence type="ECO:0000259" key="1">
    <source>
        <dbReference type="PROSITE" id="PS51747"/>
    </source>
</evidence>
<proteinExistence type="predicted"/>
<gene>
    <name evidence="2" type="ORF">SAMN04488539_0188</name>
</gene>
<dbReference type="GO" id="GO:0047974">
    <property type="term" value="F:guanosine deaminase activity"/>
    <property type="evidence" value="ECO:0007669"/>
    <property type="project" value="TreeGrafter"/>
</dbReference>
<dbReference type="AlphaFoldDB" id="A0A1H1LF30"/>
<dbReference type="InterPro" id="IPR002125">
    <property type="entry name" value="CMP_dCMP_dom"/>
</dbReference>
<dbReference type="EMBL" id="LT629765">
    <property type="protein sequence ID" value="SDR73103.1"/>
    <property type="molecule type" value="Genomic_DNA"/>
</dbReference>
<organism evidence="2 3">
    <name type="scientific">Corynebacterium timonense</name>
    <dbReference type="NCBI Taxonomy" id="441500"/>
    <lineage>
        <taxon>Bacteria</taxon>
        <taxon>Bacillati</taxon>
        <taxon>Actinomycetota</taxon>
        <taxon>Actinomycetes</taxon>
        <taxon>Mycobacteriales</taxon>
        <taxon>Corynebacteriaceae</taxon>
        <taxon>Corynebacterium</taxon>
    </lineage>
</organism>
<protein>
    <submittedName>
        <fullName evidence="2">tRNA(Arg) A34 adenosine deaminase TadA</fullName>
    </submittedName>
</protein>
<feature type="domain" description="CMP/dCMP-type deaminase" evidence="1">
    <location>
        <begin position="1"/>
        <end position="127"/>
    </location>
</feature>
<dbReference type="PANTHER" id="PTHR11079:SF161">
    <property type="entry name" value="CMP_DCMP-TYPE DEAMINASE DOMAIN-CONTAINING PROTEIN"/>
    <property type="match status" value="1"/>
</dbReference>
<dbReference type="Pfam" id="PF00383">
    <property type="entry name" value="dCMP_cyt_deam_1"/>
    <property type="match status" value="1"/>
</dbReference>
<dbReference type="STRING" id="1203190.GCA_000312345_00582"/>
<keyword evidence="3" id="KW-1185">Reference proteome</keyword>
<dbReference type="Proteomes" id="UP000182237">
    <property type="component" value="Chromosome I"/>
</dbReference>
<dbReference type="GO" id="GO:0006152">
    <property type="term" value="P:purine nucleoside catabolic process"/>
    <property type="evidence" value="ECO:0007669"/>
    <property type="project" value="TreeGrafter"/>
</dbReference>
<dbReference type="SUPFAM" id="SSF53927">
    <property type="entry name" value="Cytidine deaminase-like"/>
    <property type="match status" value="1"/>
</dbReference>
<dbReference type="InterPro" id="IPR016193">
    <property type="entry name" value="Cytidine_deaminase-like"/>
</dbReference>
<dbReference type="Gene3D" id="3.40.140.10">
    <property type="entry name" value="Cytidine Deaminase, domain 2"/>
    <property type="match status" value="1"/>
</dbReference>